<name>A0A4R7NYJ4_9GAMM</name>
<dbReference type="Proteomes" id="UP000295341">
    <property type="component" value="Unassembled WGS sequence"/>
</dbReference>
<keyword evidence="3" id="KW-0378">Hydrolase</keyword>
<proteinExistence type="predicted"/>
<sequence length="280" mass="29648">MRPAIASCALALLLLASATAFPAAPELKGRWVQGAPVFGTVAPGSKLRFGERDVAVSQEGRFVVGVAYDAPPAAELVVTDPAGAVHRYEYSVEPRTYDVQKISGLPQGMVEPPAAVLARIESDQKLVAGARVFDTPIDDFAGAFIWPVAAEVTGVYGSNRILNGVPKQPHFGIDLAAPEGAPVRASAGGVVRLAHRDLYYTGGTIILDHGHGLSTTYLHLSKVDVTSGQEVKRGAVIGRVGKTGRATGPHLCWRANWFDVRLDASVLLQPDPAKKGEKKK</sequence>
<gene>
    <name evidence="3" type="ORF">DFR24_4377</name>
</gene>
<dbReference type="GO" id="GO:0004222">
    <property type="term" value="F:metalloendopeptidase activity"/>
    <property type="evidence" value="ECO:0007669"/>
    <property type="project" value="TreeGrafter"/>
</dbReference>
<organism evidence="3 4">
    <name type="scientific">Panacagrimonas perspica</name>
    <dbReference type="NCBI Taxonomy" id="381431"/>
    <lineage>
        <taxon>Bacteria</taxon>
        <taxon>Pseudomonadati</taxon>
        <taxon>Pseudomonadota</taxon>
        <taxon>Gammaproteobacteria</taxon>
        <taxon>Nevskiales</taxon>
        <taxon>Nevskiaceae</taxon>
        <taxon>Panacagrimonas</taxon>
    </lineage>
</organism>
<dbReference type="InterPro" id="IPR016047">
    <property type="entry name" value="M23ase_b-sheet_dom"/>
</dbReference>
<dbReference type="EMBL" id="SOBT01000011">
    <property type="protein sequence ID" value="TDU25929.1"/>
    <property type="molecule type" value="Genomic_DNA"/>
</dbReference>
<evidence type="ECO:0000256" key="1">
    <source>
        <dbReference type="SAM" id="SignalP"/>
    </source>
</evidence>
<feature type="domain" description="M23ase beta-sheet core" evidence="2">
    <location>
        <begin position="169"/>
        <end position="257"/>
    </location>
</feature>
<keyword evidence="4" id="KW-1185">Reference proteome</keyword>
<feature type="signal peptide" evidence="1">
    <location>
        <begin position="1"/>
        <end position="22"/>
    </location>
</feature>
<dbReference type="InterPro" id="IPR050570">
    <property type="entry name" value="Cell_wall_metabolism_enzyme"/>
</dbReference>
<dbReference type="OrthoDB" id="9805070at2"/>
<dbReference type="FunFam" id="2.70.70.10:FF:000019">
    <property type="entry name" value="M23 family peptidase"/>
    <property type="match status" value="1"/>
</dbReference>
<comment type="caution">
    <text evidence="3">The sequence shown here is derived from an EMBL/GenBank/DDBJ whole genome shotgun (WGS) entry which is preliminary data.</text>
</comment>
<dbReference type="RefSeq" id="WP_133883501.1">
    <property type="nucleotide sequence ID" value="NZ_MWIN01000013.1"/>
</dbReference>
<reference evidence="3 4" key="1">
    <citation type="submission" date="2019-03" db="EMBL/GenBank/DDBJ databases">
        <title>Genomic Encyclopedia of Type Strains, Phase IV (KMG-IV): sequencing the most valuable type-strain genomes for metagenomic binning, comparative biology and taxonomic classification.</title>
        <authorList>
            <person name="Goeker M."/>
        </authorList>
    </citation>
    <scope>NUCLEOTIDE SEQUENCE [LARGE SCALE GENOMIC DNA]</scope>
    <source>
        <strain evidence="3 4">DSM 26377</strain>
    </source>
</reference>
<protein>
    <submittedName>
        <fullName evidence="3">Murein DD-endopeptidase MepM/ murein hydrolase activator NlpD</fullName>
    </submittedName>
</protein>
<dbReference type="Gene3D" id="2.70.70.10">
    <property type="entry name" value="Glucose Permease (Domain IIA)"/>
    <property type="match status" value="1"/>
</dbReference>
<dbReference type="InterPro" id="IPR011055">
    <property type="entry name" value="Dup_hybrid_motif"/>
</dbReference>
<dbReference type="AlphaFoldDB" id="A0A4R7NYJ4"/>
<feature type="chain" id="PRO_5030099495" evidence="1">
    <location>
        <begin position="23"/>
        <end position="280"/>
    </location>
</feature>
<evidence type="ECO:0000259" key="2">
    <source>
        <dbReference type="Pfam" id="PF01551"/>
    </source>
</evidence>
<evidence type="ECO:0000313" key="4">
    <source>
        <dbReference type="Proteomes" id="UP000295341"/>
    </source>
</evidence>
<dbReference type="PANTHER" id="PTHR21666">
    <property type="entry name" value="PEPTIDASE-RELATED"/>
    <property type="match status" value="1"/>
</dbReference>
<keyword evidence="1" id="KW-0732">Signal</keyword>
<dbReference type="CDD" id="cd12797">
    <property type="entry name" value="M23_peptidase"/>
    <property type="match status" value="1"/>
</dbReference>
<dbReference type="PANTHER" id="PTHR21666:SF285">
    <property type="entry name" value="M23 FAMILY METALLOPEPTIDASE"/>
    <property type="match status" value="1"/>
</dbReference>
<dbReference type="Pfam" id="PF01551">
    <property type="entry name" value="Peptidase_M23"/>
    <property type="match status" value="1"/>
</dbReference>
<evidence type="ECO:0000313" key="3">
    <source>
        <dbReference type="EMBL" id="TDU25929.1"/>
    </source>
</evidence>
<accession>A0A4R7NYJ4</accession>
<dbReference type="SUPFAM" id="SSF51261">
    <property type="entry name" value="Duplicated hybrid motif"/>
    <property type="match status" value="1"/>
</dbReference>